<feature type="transmembrane region" description="Helical" evidence="6">
    <location>
        <begin position="162"/>
        <end position="183"/>
    </location>
</feature>
<organism evidence="7 8">
    <name type="scientific">Menidia menidia</name>
    <name type="common">Atlantic silverside</name>
    <dbReference type="NCBI Taxonomy" id="238744"/>
    <lineage>
        <taxon>Eukaryota</taxon>
        <taxon>Metazoa</taxon>
        <taxon>Chordata</taxon>
        <taxon>Craniata</taxon>
        <taxon>Vertebrata</taxon>
        <taxon>Euteleostomi</taxon>
        <taxon>Actinopterygii</taxon>
        <taxon>Neopterygii</taxon>
        <taxon>Teleostei</taxon>
        <taxon>Neoteleostei</taxon>
        <taxon>Acanthomorphata</taxon>
        <taxon>Ovalentaria</taxon>
        <taxon>Atherinomorphae</taxon>
        <taxon>Atheriniformes</taxon>
        <taxon>Atherinopsidae</taxon>
        <taxon>Menidiinae</taxon>
        <taxon>Menidia</taxon>
    </lineage>
</organism>
<reference evidence="7" key="1">
    <citation type="submission" date="2021-05" db="EMBL/GenBank/DDBJ databases">
        <authorList>
            <person name="Tigano A."/>
        </authorList>
    </citation>
    <scope>NUCLEOTIDE SEQUENCE</scope>
</reference>
<dbReference type="GO" id="GO:0016020">
    <property type="term" value="C:membrane"/>
    <property type="evidence" value="ECO:0007669"/>
    <property type="project" value="UniProtKB-SubCell"/>
</dbReference>
<comment type="subcellular location">
    <subcellularLocation>
        <location evidence="1">Membrane</location>
        <topology evidence="1">Multi-pass membrane protein</topology>
    </subcellularLocation>
</comment>
<evidence type="ECO:0000313" key="7">
    <source>
        <dbReference type="EMBL" id="CAG5897989.1"/>
    </source>
</evidence>
<feature type="transmembrane region" description="Helical" evidence="6">
    <location>
        <begin position="231"/>
        <end position="254"/>
    </location>
</feature>
<feature type="compositionally biased region" description="Polar residues" evidence="5">
    <location>
        <begin position="349"/>
        <end position="372"/>
    </location>
</feature>
<evidence type="ECO:0000256" key="5">
    <source>
        <dbReference type="SAM" id="MobiDB-lite"/>
    </source>
</evidence>
<evidence type="ECO:0000256" key="3">
    <source>
        <dbReference type="ARBA" id="ARBA00022989"/>
    </source>
</evidence>
<feature type="transmembrane region" description="Helical" evidence="6">
    <location>
        <begin position="128"/>
        <end position="150"/>
    </location>
</feature>
<dbReference type="Pfam" id="PF03619">
    <property type="entry name" value="Solute_trans_a"/>
    <property type="match status" value="1"/>
</dbReference>
<evidence type="ECO:0000256" key="2">
    <source>
        <dbReference type="ARBA" id="ARBA00022692"/>
    </source>
</evidence>
<dbReference type="OrthoDB" id="5348404at2759"/>
<feature type="transmembrane region" description="Helical" evidence="6">
    <location>
        <begin position="195"/>
        <end position="219"/>
    </location>
</feature>
<feature type="transmembrane region" description="Helical" evidence="6">
    <location>
        <begin position="45"/>
        <end position="66"/>
    </location>
</feature>
<evidence type="ECO:0000256" key="4">
    <source>
        <dbReference type="ARBA" id="ARBA00023136"/>
    </source>
</evidence>
<sequence>MEMNFSAEMDPSTENDSIVHLDAPILPDNVTIIRTGNGSIIQDQMFLNTMVAQALSGIFVWSALLITCHQIYTHLRSYTVPNEQRYIIRILFIVPVYAFDSWLSLLFISNDQYYVYFDSVRDCYEAFVIYNFLSLSFEYLGGESAIMSEIRGKPIQFCKQATLQFCVVKPVMAAITIILQAFGKYHDGDFNVNGGYLYITIIYNFSVSLALYALFLFFFATSDLLRPYEPVLKFLTIKSVIFLSFWQGMVLAILERCGVIPNALFINGHEVGAGTVAAGWQNFITCIEMFFAAIALRYAFTCTVYQEKKNDVPENIPPMQSISSGLKETMNPGDMVQDAIHNFSPAYQQYTQQSTQEVTQPSTNGKVLTGNKSSRKSDKMMLITSDDEF</sequence>
<protein>
    <submittedName>
        <fullName evidence="7">(Atlantic silverside) hypothetical protein</fullName>
    </submittedName>
</protein>
<name>A0A8S4B1K3_9TELE</name>
<dbReference type="SMART" id="SM01417">
    <property type="entry name" value="Solute_trans_a"/>
    <property type="match status" value="1"/>
</dbReference>
<dbReference type="AlphaFoldDB" id="A0A8S4B1K3"/>
<gene>
    <name evidence="7" type="ORF">MMEN_LOCUS9017</name>
</gene>
<feature type="region of interest" description="Disordered" evidence="5">
    <location>
        <begin position="349"/>
        <end position="389"/>
    </location>
</feature>
<dbReference type="PANTHER" id="PTHR23423">
    <property type="entry name" value="ORGANIC SOLUTE TRANSPORTER-RELATED"/>
    <property type="match status" value="1"/>
</dbReference>
<dbReference type="Proteomes" id="UP000677803">
    <property type="component" value="Unassembled WGS sequence"/>
</dbReference>
<keyword evidence="2 6" id="KW-0812">Transmembrane</keyword>
<keyword evidence="8" id="KW-1185">Reference proteome</keyword>
<dbReference type="InterPro" id="IPR005178">
    <property type="entry name" value="Ostalpha/TMEM184C"/>
</dbReference>
<dbReference type="EMBL" id="CAJRST010008890">
    <property type="protein sequence ID" value="CAG5897989.1"/>
    <property type="molecule type" value="Genomic_DNA"/>
</dbReference>
<feature type="transmembrane region" description="Helical" evidence="6">
    <location>
        <begin position="86"/>
        <end position="108"/>
    </location>
</feature>
<accession>A0A8S4B1K3</accession>
<comment type="caution">
    <text evidence="7">The sequence shown here is derived from an EMBL/GenBank/DDBJ whole genome shotgun (WGS) entry which is preliminary data.</text>
</comment>
<proteinExistence type="predicted"/>
<keyword evidence="3 6" id="KW-1133">Transmembrane helix</keyword>
<evidence type="ECO:0000313" key="8">
    <source>
        <dbReference type="Proteomes" id="UP000677803"/>
    </source>
</evidence>
<keyword evidence="4 6" id="KW-0472">Membrane</keyword>
<evidence type="ECO:0000256" key="6">
    <source>
        <dbReference type="SAM" id="Phobius"/>
    </source>
</evidence>
<evidence type="ECO:0000256" key="1">
    <source>
        <dbReference type="ARBA" id="ARBA00004141"/>
    </source>
</evidence>